<comment type="caution">
    <text evidence="1">The sequence shown here is derived from an EMBL/GenBank/DDBJ whole genome shotgun (WGS) entry which is preliminary data.</text>
</comment>
<keyword evidence="2" id="KW-1185">Reference proteome</keyword>
<dbReference type="PROSITE" id="PS51257">
    <property type="entry name" value="PROKAR_LIPOPROTEIN"/>
    <property type="match status" value="1"/>
</dbReference>
<evidence type="ECO:0000313" key="1">
    <source>
        <dbReference type="EMBL" id="ORE87088.1"/>
    </source>
</evidence>
<name>A0A1Y1SDL8_9GAMM</name>
<accession>A0A1Y1SDL8</accession>
<gene>
    <name evidence="1" type="ORF">ATO7_08612</name>
</gene>
<evidence type="ECO:0000313" key="2">
    <source>
        <dbReference type="Proteomes" id="UP000192342"/>
    </source>
</evidence>
<dbReference type="EMBL" id="AQQV01000002">
    <property type="protein sequence ID" value="ORE87088.1"/>
    <property type="molecule type" value="Genomic_DNA"/>
</dbReference>
<dbReference type="Proteomes" id="UP000192342">
    <property type="component" value="Unassembled WGS sequence"/>
</dbReference>
<proteinExistence type="predicted"/>
<protein>
    <recommendedName>
        <fullName evidence="3">Membrane dipeptidase (Peptidase family M19)</fullName>
    </recommendedName>
</protein>
<sequence>MAHTNAKLASCLALGLLLAGCNGGRESSPRETTTDQVFSAANQCFVLESGEGFVSADNDSALYTLSANADAAAAFYFKPARLGDYLLLSHYSRAQGERGNKSLLGISDPLGELLDDTGNFIGEVGYVVSAVGDILDFATDPLAPLGGPVRDLGEGLGGVGGQLGDQNVAPRLAMVDEASDLAVWTLTERAPGKVSLKNAVTGQTLAVANGQLGLTSAARAAEASEFRMIPTQGCDSYPEASLNATVLDKRGPAKYLNEVALFTQGPNASLIGDEDVYGFIDAHSHITAYEFIGGRVNYGDPFHKFGVDHALDNCAVNHGPQGLLGLVETVTSGHGQPAHQTRGWPDFPFWPRHNSLQHHQSYYRWIERAHLAGLKILVNHFTGNEVLCQLNPQKQNACDFEDNWRLQAQRIFEMQDYIDAQHGGPGQGWFRIVDTPADARRIIDEGKLAVVLGIEISKIFNCGEFLGMSECSVEEMTERLDAAYRVGIRHIFPIHKFDNAFGGVVPDEALGIGTVLYVGNLAETGHMLEFEECPENFVSDSANDENAPNPLGIIDQLLFQLEYVEGQVQQTPIPLPPLIPATEQGLCNVRGLTEIGHAFIDELMKRRMIIEVDHSSRKVIDRIFELAEVNGYPGLTSSHDWLNSEELLDRLVANGGNISRFVSAREQWVDRLNKVDQRPASQMVAGLPTTGMASDVNGIASLPGNSGEAGTPLYPFTSVDGRVQFEEQVTGDHVFNLYEGRGVAHYGLYPDQIADMQRYTSERSPEEIDRALRQFFSSAEAYLRMWERTEAWRPLE</sequence>
<dbReference type="OrthoDB" id="6071905at2"/>
<evidence type="ECO:0008006" key="3">
    <source>
        <dbReference type="Google" id="ProtNLM"/>
    </source>
</evidence>
<dbReference type="InterPro" id="IPR032466">
    <property type="entry name" value="Metal_Hydrolase"/>
</dbReference>
<organism evidence="1 2">
    <name type="scientific">Oceanococcus atlanticus</name>
    <dbReference type="NCBI Taxonomy" id="1317117"/>
    <lineage>
        <taxon>Bacteria</taxon>
        <taxon>Pseudomonadati</taxon>
        <taxon>Pseudomonadota</taxon>
        <taxon>Gammaproteobacteria</taxon>
        <taxon>Chromatiales</taxon>
        <taxon>Oceanococcaceae</taxon>
        <taxon>Oceanococcus</taxon>
    </lineage>
</organism>
<dbReference type="RefSeq" id="WP_083561288.1">
    <property type="nucleotide sequence ID" value="NZ_AQQV01000002.1"/>
</dbReference>
<dbReference type="AlphaFoldDB" id="A0A1Y1SDL8"/>
<reference evidence="1 2" key="1">
    <citation type="submission" date="2013-04" db="EMBL/GenBank/DDBJ databases">
        <title>Oceanococcus atlanticus 22II-S10r2 Genome Sequencing.</title>
        <authorList>
            <person name="Lai Q."/>
            <person name="Li G."/>
            <person name="Shao Z."/>
        </authorList>
    </citation>
    <scope>NUCLEOTIDE SEQUENCE [LARGE SCALE GENOMIC DNA]</scope>
    <source>
        <strain evidence="1 2">22II-S10r2</strain>
    </source>
</reference>
<dbReference type="STRING" id="1317117.ATO7_08612"/>
<dbReference type="SUPFAM" id="SSF51556">
    <property type="entry name" value="Metallo-dependent hydrolases"/>
    <property type="match status" value="1"/>
</dbReference>
<dbReference type="Gene3D" id="3.20.20.140">
    <property type="entry name" value="Metal-dependent hydrolases"/>
    <property type="match status" value="1"/>
</dbReference>